<evidence type="ECO:0000313" key="2">
    <source>
        <dbReference type="Proteomes" id="UP001054252"/>
    </source>
</evidence>
<dbReference type="EMBL" id="BPVZ01000022">
    <property type="protein sequence ID" value="GKV04524.1"/>
    <property type="molecule type" value="Genomic_DNA"/>
</dbReference>
<comment type="caution">
    <text evidence="1">The sequence shown here is derived from an EMBL/GenBank/DDBJ whole genome shotgun (WGS) entry which is preliminary data.</text>
</comment>
<proteinExistence type="predicted"/>
<gene>
    <name evidence="1" type="ORF">SLEP1_g16677</name>
</gene>
<organism evidence="1 2">
    <name type="scientific">Rubroshorea leprosula</name>
    <dbReference type="NCBI Taxonomy" id="152421"/>
    <lineage>
        <taxon>Eukaryota</taxon>
        <taxon>Viridiplantae</taxon>
        <taxon>Streptophyta</taxon>
        <taxon>Embryophyta</taxon>
        <taxon>Tracheophyta</taxon>
        <taxon>Spermatophyta</taxon>
        <taxon>Magnoliopsida</taxon>
        <taxon>eudicotyledons</taxon>
        <taxon>Gunneridae</taxon>
        <taxon>Pentapetalae</taxon>
        <taxon>rosids</taxon>
        <taxon>malvids</taxon>
        <taxon>Malvales</taxon>
        <taxon>Dipterocarpaceae</taxon>
        <taxon>Rubroshorea</taxon>
    </lineage>
</organism>
<evidence type="ECO:0000313" key="1">
    <source>
        <dbReference type="EMBL" id="GKV04524.1"/>
    </source>
</evidence>
<keyword evidence="2" id="KW-1185">Reference proteome</keyword>
<reference evidence="1 2" key="1">
    <citation type="journal article" date="2021" name="Commun. Biol.">
        <title>The genome of Shorea leprosula (Dipterocarpaceae) highlights the ecological relevance of drought in aseasonal tropical rainforests.</title>
        <authorList>
            <person name="Ng K.K.S."/>
            <person name="Kobayashi M.J."/>
            <person name="Fawcett J.A."/>
            <person name="Hatakeyama M."/>
            <person name="Paape T."/>
            <person name="Ng C.H."/>
            <person name="Ang C.C."/>
            <person name="Tnah L.H."/>
            <person name="Lee C.T."/>
            <person name="Nishiyama T."/>
            <person name="Sese J."/>
            <person name="O'Brien M.J."/>
            <person name="Copetti D."/>
            <person name="Mohd Noor M.I."/>
            <person name="Ong R.C."/>
            <person name="Putra M."/>
            <person name="Sireger I.Z."/>
            <person name="Indrioko S."/>
            <person name="Kosugi Y."/>
            <person name="Izuno A."/>
            <person name="Isagi Y."/>
            <person name="Lee S.L."/>
            <person name="Shimizu K.K."/>
        </authorList>
    </citation>
    <scope>NUCLEOTIDE SEQUENCE [LARGE SCALE GENOMIC DNA]</scope>
    <source>
        <strain evidence="1">214</strain>
    </source>
</reference>
<dbReference type="AlphaFoldDB" id="A0AAV5J277"/>
<accession>A0AAV5J277</accession>
<protein>
    <submittedName>
        <fullName evidence="1">Uncharacterized protein</fullName>
    </submittedName>
</protein>
<sequence>MNLKISDNVEIDRNSIVIKGYRSFCQLALRLSARFYASEVSKLW</sequence>
<name>A0AAV5J277_9ROSI</name>
<dbReference type="Proteomes" id="UP001054252">
    <property type="component" value="Unassembled WGS sequence"/>
</dbReference>